<reference evidence="3 4" key="1">
    <citation type="journal article" date="2016" name="Nat. Commun.">
        <title>Thousands of microbial genomes shed light on interconnected biogeochemical processes in an aquifer system.</title>
        <authorList>
            <person name="Anantharaman K."/>
            <person name="Brown C.T."/>
            <person name="Hug L.A."/>
            <person name="Sharon I."/>
            <person name="Castelle C.J."/>
            <person name="Probst A.J."/>
            <person name="Thomas B.C."/>
            <person name="Singh A."/>
            <person name="Wilkins M.J."/>
            <person name="Karaoz U."/>
            <person name="Brodie E.L."/>
            <person name="Williams K.H."/>
            <person name="Hubbard S.S."/>
            <person name="Banfield J.F."/>
        </authorList>
    </citation>
    <scope>NUCLEOTIDE SEQUENCE [LARGE SCALE GENOMIC DNA]</scope>
</reference>
<evidence type="ECO:0000313" key="3">
    <source>
        <dbReference type="EMBL" id="OGG12496.1"/>
    </source>
</evidence>
<dbReference type="InterPro" id="IPR013498">
    <property type="entry name" value="Topo_IA_Znf"/>
</dbReference>
<gene>
    <name evidence="3" type="ORF">A2875_04455</name>
</gene>
<comment type="caution">
    <text evidence="3">The sequence shown here is derived from an EMBL/GenBank/DDBJ whole genome shotgun (WGS) entry which is preliminary data.</text>
</comment>
<feature type="domain" description="DNA topoisomerase type IA zn finger" evidence="2">
    <location>
        <begin position="5"/>
        <end position="14"/>
    </location>
</feature>
<dbReference type="Proteomes" id="UP000177416">
    <property type="component" value="Unassembled WGS sequence"/>
</dbReference>
<dbReference type="AlphaFoldDB" id="A0A1F5ZJ29"/>
<feature type="domain" description="DNA topoisomerase type IA zn finger" evidence="2">
    <location>
        <begin position="111"/>
        <end position="130"/>
    </location>
</feature>
<dbReference type="Pfam" id="PF01396">
    <property type="entry name" value="Zn_ribbon_Top1"/>
    <property type="match status" value="3"/>
</dbReference>
<dbReference type="GO" id="GO:0005694">
    <property type="term" value="C:chromosome"/>
    <property type="evidence" value="ECO:0007669"/>
    <property type="project" value="InterPro"/>
</dbReference>
<evidence type="ECO:0000256" key="1">
    <source>
        <dbReference type="SAM" id="MobiDB-lite"/>
    </source>
</evidence>
<protein>
    <recommendedName>
        <fullName evidence="2">DNA topoisomerase type IA zn finger domain-containing protein</fullName>
    </recommendedName>
</protein>
<dbReference type="GO" id="GO:0003677">
    <property type="term" value="F:DNA binding"/>
    <property type="evidence" value="ECO:0007669"/>
    <property type="project" value="InterPro"/>
</dbReference>
<proteinExistence type="predicted"/>
<evidence type="ECO:0000259" key="2">
    <source>
        <dbReference type="Pfam" id="PF01396"/>
    </source>
</evidence>
<dbReference type="EMBL" id="MFJJ01000059">
    <property type="protein sequence ID" value="OGG12496.1"/>
    <property type="molecule type" value="Genomic_DNA"/>
</dbReference>
<dbReference type="GO" id="GO:0003916">
    <property type="term" value="F:DNA topoisomerase activity"/>
    <property type="evidence" value="ECO:0007669"/>
    <property type="project" value="InterPro"/>
</dbReference>
<name>A0A1F5ZJ29_9BACT</name>
<feature type="region of interest" description="Disordered" evidence="1">
    <location>
        <begin position="1"/>
        <end position="27"/>
    </location>
</feature>
<feature type="domain" description="DNA topoisomerase type IA zn finger" evidence="2">
    <location>
        <begin position="58"/>
        <end position="77"/>
    </location>
</feature>
<organism evidence="3 4">
    <name type="scientific">Candidatus Gottesmanbacteria bacterium RIFCSPHIGHO2_01_FULL_46_14</name>
    <dbReference type="NCBI Taxonomy" id="1798380"/>
    <lineage>
        <taxon>Bacteria</taxon>
        <taxon>Candidatus Gottesmaniibacteriota</taxon>
    </lineage>
</organism>
<sequence>MDENEKCPKCGSELGPITETPTGRKLQRCSRGSWNKETRKNEGCDYVKWIQAEPQTLDEKCPKCGNPLVLQVTRFGKKMKKCSTGGWDKEARKATGCDYVEWINGTTEKLDEKCPECGNPLVLYTTANGKRMKKCSTSGWDSQARKATGCLYVEWLKGNANSKPTGGEEFLPPEPAS</sequence>
<dbReference type="GO" id="GO:0006265">
    <property type="term" value="P:DNA topological change"/>
    <property type="evidence" value="ECO:0007669"/>
    <property type="project" value="InterPro"/>
</dbReference>
<evidence type="ECO:0000313" key="4">
    <source>
        <dbReference type="Proteomes" id="UP000177416"/>
    </source>
</evidence>
<accession>A0A1F5ZJ29</accession>